<evidence type="ECO:0000313" key="3">
    <source>
        <dbReference type="Proteomes" id="UP000530514"/>
    </source>
</evidence>
<organism evidence="2 3">
    <name type="scientific">Thermoactinomyces daqus</name>
    <dbReference type="NCBI Taxonomy" id="1329516"/>
    <lineage>
        <taxon>Bacteria</taxon>
        <taxon>Bacillati</taxon>
        <taxon>Bacillota</taxon>
        <taxon>Bacilli</taxon>
        <taxon>Bacillales</taxon>
        <taxon>Thermoactinomycetaceae</taxon>
        <taxon>Thermoactinomyces</taxon>
    </lineage>
</organism>
<dbReference type="Proteomes" id="UP000530514">
    <property type="component" value="Unassembled WGS sequence"/>
</dbReference>
<accession>A0A7W1XA34</accession>
<evidence type="ECO:0000256" key="1">
    <source>
        <dbReference type="SAM" id="Coils"/>
    </source>
</evidence>
<keyword evidence="3" id="KW-1185">Reference proteome</keyword>
<sequence>MYILQIYLHGEWQDWDEFEEIENAKIAESNLKEDYKHLQTRIMKEEMEDGEVGGFVLTKITLDEIVYYAGIDERTLQVIYSFNANEAIVFTSDEEAMKFVAKLKEVFPYEQGMWIAQLKGELK</sequence>
<keyword evidence="1" id="KW-0175">Coiled coil</keyword>
<reference evidence="2 3" key="1">
    <citation type="submission" date="2020-07" db="EMBL/GenBank/DDBJ databases">
        <authorList>
            <person name="Feng H."/>
        </authorList>
    </citation>
    <scope>NUCLEOTIDE SEQUENCE [LARGE SCALE GENOMIC DNA]</scope>
    <source>
        <strain evidence="3">s-11</strain>
    </source>
</reference>
<name>A0A7W1XA34_9BACL</name>
<comment type="caution">
    <text evidence="2">The sequence shown here is derived from an EMBL/GenBank/DDBJ whole genome shotgun (WGS) entry which is preliminary data.</text>
</comment>
<protein>
    <submittedName>
        <fullName evidence="2">Uncharacterized protein</fullName>
    </submittedName>
</protein>
<dbReference type="AlphaFoldDB" id="A0A7W1XA34"/>
<proteinExistence type="predicted"/>
<dbReference type="RefSeq" id="WP_033101887.1">
    <property type="nucleotide sequence ID" value="NZ_JACEIP010000010.1"/>
</dbReference>
<dbReference type="EMBL" id="JACEIP010000010">
    <property type="protein sequence ID" value="MBA4542912.1"/>
    <property type="molecule type" value="Genomic_DNA"/>
</dbReference>
<feature type="coiled-coil region" evidence="1">
    <location>
        <begin position="21"/>
        <end position="48"/>
    </location>
</feature>
<evidence type="ECO:0000313" key="2">
    <source>
        <dbReference type="EMBL" id="MBA4542912.1"/>
    </source>
</evidence>
<gene>
    <name evidence="2" type="ORF">H1164_08355</name>
</gene>